<reference evidence="1" key="1">
    <citation type="submission" date="2019-08" db="EMBL/GenBank/DDBJ databases">
        <authorList>
            <person name="Kucharzyk K."/>
            <person name="Murdoch R.W."/>
            <person name="Higgins S."/>
            <person name="Loffler F."/>
        </authorList>
    </citation>
    <scope>NUCLEOTIDE SEQUENCE</scope>
</reference>
<evidence type="ECO:0000313" key="1">
    <source>
        <dbReference type="EMBL" id="MPN19599.1"/>
    </source>
</evidence>
<sequence>MDETLDIMFDTSYQKAGTKLIAYNNVKNRANWCPVIIKGKQETKLFAWNVGVGNSTGIGFGAIK</sequence>
<dbReference type="AlphaFoldDB" id="A0A645G1B7"/>
<proteinExistence type="predicted"/>
<protein>
    <recommendedName>
        <fullName evidence="2">CRISPR-associated protein Cas6 C-terminal domain-containing protein</fullName>
    </recommendedName>
</protein>
<dbReference type="Gene3D" id="3.30.70.1900">
    <property type="match status" value="1"/>
</dbReference>
<organism evidence="1">
    <name type="scientific">bioreactor metagenome</name>
    <dbReference type="NCBI Taxonomy" id="1076179"/>
    <lineage>
        <taxon>unclassified sequences</taxon>
        <taxon>metagenomes</taxon>
        <taxon>ecological metagenomes</taxon>
    </lineage>
</organism>
<comment type="caution">
    <text evidence="1">The sequence shown here is derived from an EMBL/GenBank/DDBJ whole genome shotgun (WGS) entry which is preliminary data.</text>
</comment>
<evidence type="ECO:0008006" key="2">
    <source>
        <dbReference type="Google" id="ProtNLM"/>
    </source>
</evidence>
<name>A0A645G1B7_9ZZZZ</name>
<gene>
    <name evidence="1" type="ORF">SDC9_166971</name>
</gene>
<dbReference type="EMBL" id="VSSQ01067189">
    <property type="protein sequence ID" value="MPN19599.1"/>
    <property type="molecule type" value="Genomic_DNA"/>
</dbReference>
<accession>A0A645G1B7</accession>